<reference evidence="1 2" key="1">
    <citation type="submission" date="2014-09" db="EMBL/GenBank/DDBJ databases">
        <authorList>
            <person name="Loux Valentin"/>
            <person name="Dugat Thibaut"/>
        </authorList>
    </citation>
    <scope>NUCLEOTIDE SEQUENCE [LARGE SCALE GENOMIC DNA]</scope>
    <source>
        <strain evidence="1 2">BOV-10_179</strain>
    </source>
</reference>
<gene>
    <name evidence="1" type="ORF">ANAPHAGO_00887</name>
</gene>
<protein>
    <submittedName>
        <fullName evidence="1">Uncharacterized protein</fullName>
    </submittedName>
</protein>
<name>A0A098GKQ1_ANAPH</name>
<dbReference type="AlphaFoldDB" id="A0A098GKQ1"/>
<evidence type="ECO:0000313" key="1">
    <source>
        <dbReference type="EMBL" id="CEH11098.1"/>
    </source>
</evidence>
<proteinExistence type="predicted"/>
<dbReference type="EMBL" id="CCXQ01000066">
    <property type="protein sequence ID" value="CEH11098.1"/>
    <property type="molecule type" value="Genomic_DNA"/>
</dbReference>
<sequence length="35" mass="3614">MACSALSSEARVTLGNYWLTALTPISGAITAISFP</sequence>
<dbReference type="Proteomes" id="UP000055047">
    <property type="component" value="Unassembled WGS sequence"/>
</dbReference>
<accession>A0A098GKQ1</accession>
<organism evidence="1 2">
    <name type="scientific">Anaplasma phagocytophilum</name>
    <name type="common">Ehrlichia phagocytophila</name>
    <dbReference type="NCBI Taxonomy" id="948"/>
    <lineage>
        <taxon>Bacteria</taxon>
        <taxon>Pseudomonadati</taxon>
        <taxon>Pseudomonadota</taxon>
        <taxon>Alphaproteobacteria</taxon>
        <taxon>Rickettsiales</taxon>
        <taxon>Anaplasmataceae</taxon>
        <taxon>Anaplasma</taxon>
        <taxon>phagocytophilum group</taxon>
    </lineage>
</organism>
<evidence type="ECO:0000313" key="2">
    <source>
        <dbReference type="Proteomes" id="UP000055047"/>
    </source>
</evidence>